<gene>
    <name evidence="2" type="ORF">BG261_02855</name>
</gene>
<keyword evidence="3" id="KW-1185">Reference proteome</keyword>
<feature type="compositionally biased region" description="Basic and acidic residues" evidence="1">
    <location>
        <begin position="31"/>
        <end position="44"/>
    </location>
</feature>
<sequence length="143" mass="17143">MKVELTRSQYDAYEEELKSYKDIDRKIKRRREEISTNAEQDERVGSPSGIISRQPESLAIKYSEDRELCSYYNFKKNVDELQETLPQIHRDIFELRWLNDYEWTDMIKSCNLPKVSLYNLSKASIYNKRKYILNAYARISGRL</sequence>
<evidence type="ECO:0000313" key="2">
    <source>
        <dbReference type="EMBL" id="OFI49535.1"/>
    </source>
</evidence>
<evidence type="ECO:0000313" key="3">
    <source>
        <dbReference type="Proteomes" id="UP000178622"/>
    </source>
</evidence>
<protein>
    <submittedName>
        <fullName evidence="2">Uncharacterized protein</fullName>
    </submittedName>
</protein>
<name>A0A1E8GMR1_9LACT</name>
<feature type="region of interest" description="Disordered" evidence="1">
    <location>
        <begin position="31"/>
        <end position="50"/>
    </location>
</feature>
<accession>A0A1E8GMR1</accession>
<dbReference type="EMBL" id="MKIR01000012">
    <property type="protein sequence ID" value="OFI49535.1"/>
    <property type="molecule type" value="Genomic_DNA"/>
</dbReference>
<proteinExistence type="predicted"/>
<evidence type="ECO:0000256" key="1">
    <source>
        <dbReference type="SAM" id="MobiDB-lite"/>
    </source>
</evidence>
<dbReference type="RefSeq" id="WP_070792052.1">
    <property type="nucleotide sequence ID" value="NZ_MKIR01000012.1"/>
</dbReference>
<comment type="caution">
    <text evidence="2">The sequence shown here is derived from an EMBL/GenBank/DDBJ whole genome shotgun (WGS) entry which is preliminary data.</text>
</comment>
<organism evidence="2 3">
    <name type="scientific">Floricoccus tropicus</name>
    <dbReference type="NCBI Taxonomy" id="1859473"/>
    <lineage>
        <taxon>Bacteria</taxon>
        <taxon>Bacillati</taxon>
        <taxon>Bacillota</taxon>
        <taxon>Bacilli</taxon>
        <taxon>Lactobacillales</taxon>
        <taxon>Streptococcaceae</taxon>
        <taxon>Floricoccus</taxon>
    </lineage>
</organism>
<dbReference type="STRING" id="1859473.BG261_02855"/>
<dbReference type="AlphaFoldDB" id="A0A1E8GMR1"/>
<reference evidence="3" key="1">
    <citation type="submission" date="2016-09" db="EMBL/GenBank/DDBJ databases">
        <title>Draft genome sequence of a novel species of the family Streptococcaceae isolated from flowers.</title>
        <authorList>
            <person name="Chuah L.-O."/>
            <person name="Yap K.-P."/>
            <person name="Thong K.L."/>
            <person name="Liong M.T."/>
            <person name="Ahmad R."/>
            <person name="Rusul G."/>
        </authorList>
    </citation>
    <scope>NUCLEOTIDE SEQUENCE [LARGE SCALE GENOMIC DNA]</scope>
    <source>
        <strain evidence="3">DF1</strain>
    </source>
</reference>
<dbReference type="Proteomes" id="UP000178622">
    <property type="component" value="Unassembled WGS sequence"/>
</dbReference>